<evidence type="ECO:0000313" key="1">
    <source>
        <dbReference type="EMBL" id="KAJ1897631.1"/>
    </source>
</evidence>
<comment type="caution">
    <text evidence="1">The sequence shown here is derived from an EMBL/GenBank/DDBJ whole genome shotgun (WGS) entry which is preliminary data.</text>
</comment>
<keyword evidence="1" id="KW-0808">Transferase</keyword>
<protein>
    <submittedName>
        <fullName evidence="1">Palmitoyltransferase swf1</fullName>
        <ecNumber evidence="1">2.3.1.225</ecNumber>
    </submittedName>
</protein>
<accession>A0ACC1ILY3</accession>
<organism evidence="1 2">
    <name type="scientific">Kickxella alabastrina</name>
    <dbReference type="NCBI Taxonomy" id="61397"/>
    <lineage>
        <taxon>Eukaryota</taxon>
        <taxon>Fungi</taxon>
        <taxon>Fungi incertae sedis</taxon>
        <taxon>Zoopagomycota</taxon>
        <taxon>Kickxellomycotina</taxon>
        <taxon>Kickxellomycetes</taxon>
        <taxon>Kickxellales</taxon>
        <taxon>Kickxellaceae</taxon>
        <taxon>Kickxella</taxon>
    </lineage>
</organism>
<dbReference type="EMBL" id="JANBPG010000315">
    <property type="protein sequence ID" value="KAJ1897631.1"/>
    <property type="molecule type" value="Genomic_DNA"/>
</dbReference>
<keyword evidence="2" id="KW-1185">Reference proteome</keyword>
<sequence>MKFGFDLLVFTAWVFVLILGRNRMFRDTIVERAHVYCMETLPGRIDRWARAGISDAVVDRAERVWLALFGRRNPVFQIIAVVLYFLGLAVFMTQAAPMVPNRYMGAWHWIPIIATLAVNMGTYAAACVADPGVVHAGNVAQACQVFQPDGLLYPDTPTCRTCLLAKPARSKHCAACNQCIQMMDHHCMWLNNCIGLNNARWFLGFLTSFSLVCIYGSYIFATVILELRHTRGLVGAMVRNEETGLIVPISFRTSILYLLDQNVMLAVLLVLLVILTPAIVLFTAYQVRIVSLGYTSNEEHKWLNVADAVKDGVVFVVESEGGREAVEVIEVEDQLKDLRPRRVVKDLAEINNRYHRGAWSNLMFVLFPPSAEACTRTKSTKTTHVE</sequence>
<gene>
    <name evidence="1" type="primary">SWF1_1</name>
    <name evidence="1" type="ORF">LPJ66_003249</name>
</gene>
<name>A0ACC1ILY3_9FUNG</name>
<dbReference type="Proteomes" id="UP001150581">
    <property type="component" value="Unassembled WGS sequence"/>
</dbReference>
<reference evidence="1" key="1">
    <citation type="submission" date="2022-07" db="EMBL/GenBank/DDBJ databases">
        <title>Phylogenomic reconstructions and comparative analyses of Kickxellomycotina fungi.</title>
        <authorList>
            <person name="Reynolds N.K."/>
            <person name="Stajich J.E."/>
            <person name="Barry K."/>
            <person name="Grigoriev I.V."/>
            <person name="Crous P."/>
            <person name="Smith M.E."/>
        </authorList>
    </citation>
    <scope>NUCLEOTIDE SEQUENCE</scope>
    <source>
        <strain evidence="1">Benny 63K</strain>
    </source>
</reference>
<proteinExistence type="predicted"/>
<evidence type="ECO:0000313" key="2">
    <source>
        <dbReference type="Proteomes" id="UP001150581"/>
    </source>
</evidence>
<dbReference type="EC" id="2.3.1.225" evidence="1"/>
<keyword evidence="1" id="KW-0012">Acyltransferase</keyword>